<comment type="cofactor">
    <cofactor evidence="1">
        <name>Mn(2+)</name>
        <dbReference type="ChEBI" id="CHEBI:29035"/>
    </cofactor>
</comment>
<keyword evidence="6" id="KW-0460">Magnesium</keyword>
<evidence type="ECO:0000256" key="5">
    <source>
        <dbReference type="ARBA" id="ARBA00022801"/>
    </source>
</evidence>
<protein>
    <recommendedName>
        <fullName evidence="9">inosine/xanthosine triphosphatase</fullName>
        <ecNumber evidence="9">3.6.1.73</ecNumber>
    </recommendedName>
</protein>
<organism evidence="13 14">
    <name type="scientific">Candidatus Uhrbacteria bacterium GW2011_GWC2_41_11</name>
    <dbReference type="NCBI Taxonomy" id="1618985"/>
    <lineage>
        <taxon>Bacteria</taxon>
        <taxon>Candidatus Uhriibacteriota</taxon>
    </lineage>
</organism>
<comment type="catalytic activity">
    <reaction evidence="10">
        <text>ITP + H2O = IDP + phosphate + H(+)</text>
        <dbReference type="Rhea" id="RHEA:28330"/>
        <dbReference type="ChEBI" id="CHEBI:15377"/>
        <dbReference type="ChEBI" id="CHEBI:15378"/>
        <dbReference type="ChEBI" id="CHEBI:43474"/>
        <dbReference type="ChEBI" id="CHEBI:58280"/>
        <dbReference type="ChEBI" id="CHEBI:61402"/>
        <dbReference type="EC" id="3.6.1.73"/>
    </reaction>
</comment>
<keyword evidence="7" id="KW-0546">Nucleotide metabolism</keyword>
<dbReference type="AlphaFoldDB" id="A0A0G0UHF9"/>
<dbReference type="InterPro" id="IPR026533">
    <property type="entry name" value="NTPase/PRRC1"/>
</dbReference>
<name>A0A0G0UHF9_9BACT</name>
<feature type="domain" description="Non-canonical purine NTP phosphatase/PRRC1" evidence="12">
    <location>
        <begin position="9"/>
        <end position="135"/>
    </location>
</feature>
<dbReference type="SUPFAM" id="SSF52972">
    <property type="entry name" value="ITPase-like"/>
    <property type="match status" value="1"/>
</dbReference>
<dbReference type="Proteomes" id="UP000034616">
    <property type="component" value="Unassembled WGS sequence"/>
</dbReference>
<dbReference type="EC" id="3.6.1.73" evidence="9"/>
<dbReference type="GO" id="GO:0000166">
    <property type="term" value="F:nucleotide binding"/>
    <property type="evidence" value="ECO:0007669"/>
    <property type="project" value="UniProtKB-KW"/>
</dbReference>
<evidence type="ECO:0000313" key="14">
    <source>
        <dbReference type="Proteomes" id="UP000034616"/>
    </source>
</evidence>
<evidence type="ECO:0000256" key="4">
    <source>
        <dbReference type="ARBA" id="ARBA00022741"/>
    </source>
</evidence>
<keyword evidence="8" id="KW-0464">Manganese</keyword>
<dbReference type="EMBL" id="LCAH01000007">
    <property type="protein sequence ID" value="KKR86951.1"/>
    <property type="molecule type" value="Genomic_DNA"/>
</dbReference>
<dbReference type="PANTHER" id="PTHR34699:SF2">
    <property type="entry name" value="NON-CANONICAL PURINE NTP PHOSPHATASE_PRRC1 DOMAIN-CONTAINING PROTEIN"/>
    <property type="match status" value="1"/>
</dbReference>
<dbReference type="GO" id="GO:0006772">
    <property type="term" value="P:thiamine metabolic process"/>
    <property type="evidence" value="ECO:0007669"/>
    <property type="project" value="TreeGrafter"/>
</dbReference>
<evidence type="ECO:0000256" key="8">
    <source>
        <dbReference type="ARBA" id="ARBA00023211"/>
    </source>
</evidence>
<accession>A0A0G0UHF9</accession>
<keyword evidence="3" id="KW-0479">Metal-binding</keyword>
<reference evidence="13 14" key="1">
    <citation type="journal article" date="2015" name="Nature">
        <title>rRNA introns, odd ribosomes, and small enigmatic genomes across a large radiation of phyla.</title>
        <authorList>
            <person name="Brown C.T."/>
            <person name="Hug L.A."/>
            <person name="Thomas B.C."/>
            <person name="Sharon I."/>
            <person name="Castelle C.J."/>
            <person name="Singh A."/>
            <person name="Wilkins M.J."/>
            <person name="Williams K.H."/>
            <person name="Banfield J.F."/>
        </authorList>
    </citation>
    <scope>NUCLEOTIDE SEQUENCE [LARGE SCALE GENOMIC DNA]</scope>
</reference>
<evidence type="ECO:0000256" key="1">
    <source>
        <dbReference type="ARBA" id="ARBA00001936"/>
    </source>
</evidence>
<proteinExistence type="predicted"/>
<gene>
    <name evidence="13" type="ORF">UU35_C0007G0097</name>
</gene>
<evidence type="ECO:0000256" key="9">
    <source>
        <dbReference type="ARBA" id="ARBA00038901"/>
    </source>
</evidence>
<comment type="caution">
    <text evidence="13">The sequence shown here is derived from an EMBL/GenBank/DDBJ whole genome shotgun (WGS) entry which is preliminary data.</text>
</comment>
<evidence type="ECO:0000256" key="2">
    <source>
        <dbReference type="ARBA" id="ARBA00001946"/>
    </source>
</evidence>
<dbReference type="Pfam" id="PF01931">
    <property type="entry name" value="NTPase_I-T"/>
    <property type="match status" value="1"/>
</dbReference>
<evidence type="ECO:0000256" key="7">
    <source>
        <dbReference type="ARBA" id="ARBA00023080"/>
    </source>
</evidence>
<keyword evidence="5" id="KW-0378">Hydrolase</keyword>
<evidence type="ECO:0000256" key="3">
    <source>
        <dbReference type="ARBA" id="ARBA00022723"/>
    </source>
</evidence>
<evidence type="ECO:0000256" key="10">
    <source>
        <dbReference type="ARBA" id="ARBA00048174"/>
    </source>
</evidence>
<dbReference type="InterPro" id="IPR050299">
    <property type="entry name" value="YjjX_NTPase"/>
</dbReference>
<evidence type="ECO:0000313" key="13">
    <source>
        <dbReference type="EMBL" id="KKR86951.1"/>
    </source>
</evidence>
<dbReference type="GO" id="GO:0046872">
    <property type="term" value="F:metal ion binding"/>
    <property type="evidence" value="ECO:0007669"/>
    <property type="project" value="UniProtKB-KW"/>
</dbReference>
<dbReference type="GO" id="GO:0103023">
    <property type="term" value="F:ITPase activity"/>
    <property type="evidence" value="ECO:0007669"/>
    <property type="project" value="UniProtKB-EC"/>
</dbReference>
<comment type="cofactor">
    <cofactor evidence="2">
        <name>Mg(2+)</name>
        <dbReference type="ChEBI" id="CHEBI:18420"/>
    </cofactor>
</comment>
<dbReference type="Gene3D" id="3.90.950.10">
    <property type="match status" value="1"/>
</dbReference>
<dbReference type="GO" id="GO:0009117">
    <property type="term" value="P:nucleotide metabolic process"/>
    <property type="evidence" value="ECO:0007669"/>
    <property type="project" value="UniProtKB-KW"/>
</dbReference>
<dbReference type="PANTHER" id="PTHR34699">
    <property type="match status" value="1"/>
</dbReference>
<keyword evidence="4" id="KW-0547">Nucleotide-binding</keyword>
<dbReference type="InterPro" id="IPR029001">
    <property type="entry name" value="ITPase-like_fam"/>
</dbReference>
<sequence>MQQITIAVGSTSAHKIQAVELACPKNFLLEIVSESAKSGVNPMPIGYTEILQGATNRAREAQKVHPGAFGLGIENGLAPKDGHVDDEVWWQTHQHHVQWFDVAHIVLIFPDGTKEMETSDTLPVPTEIMLEIFRHSFQKTSGEIAVKMFGGGDPTDLHFILSGGKVHRVDFLIPPLKRILQNISP</sequence>
<comment type="catalytic activity">
    <reaction evidence="11">
        <text>XTP + H2O = XDP + phosphate + H(+)</text>
        <dbReference type="Rhea" id="RHEA:28406"/>
        <dbReference type="ChEBI" id="CHEBI:15377"/>
        <dbReference type="ChEBI" id="CHEBI:15378"/>
        <dbReference type="ChEBI" id="CHEBI:43474"/>
        <dbReference type="ChEBI" id="CHEBI:59884"/>
        <dbReference type="ChEBI" id="CHEBI:61314"/>
        <dbReference type="EC" id="3.6.1.73"/>
    </reaction>
</comment>
<evidence type="ECO:0000259" key="12">
    <source>
        <dbReference type="Pfam" id="PF01931"/>
    </source>
</evidence>
<evidence type="ECO:0000256" key="6">
    <source>
        <dbReference type="ARBA" id="ARBA00022842"/>
    </source>
</evidence>
<evidence type="ECO:0000256" key="11">
    <source>
        <dbReference type="ARBA" id="ARBA00048781"/>
    </source>
</evidence>